<accession>A0ABD3Q2L7</accession>
<evidence type="ECO:0000259" key="2">
    <source>
        <dbReference type="PROSITE" id="PS50280"/>
    </source>
</evidence>
<feature type="domain" description="SET" evidence="2">
    <location>
        <begin position="142"/>
        <end position="262"/>
    </location>
</feature>
<protein>
    <recommendedName>
        <fullName evidence="2">SET domain-containing protein</fullName>
    </recommendedName>
</protein>
<dbReference type="SUPFAM" id="SSF82199">
    <property type="entry name" value="SET domain"/>
    <property type="match status" value="1"/>
</dbReference>
<gene>
    <name evidence="3" type="ORF">HJC23_012942</name>
</gene>
<dbReference type="SMART" id="SM00317">
    <property type="entry name" value="SET"/>
    <property type="match status" value="1"/>
</dbReference>
<dbReference type="Gene3D" id="2.170.270.10">
    <property type="entry name" value="SET domain"/>
    <property type="match status" value="1"/>
</dbReference>
<evidence type="ECO:0000256" key="1">
    <source>
        <dbReference type="SAM" id="SignalP"/>
    </source>
</evidence>
<reference evidence="3 4" key="1">
    <citation type="journal article" date="2020" name="G3 (Bethesda)">
        <title>Improved Reference Genome for Cyclotella cryptica CCMP332, a Model for Cell Wall Morphogenesis, Salinity Adaptation, and Lipid Production in Diatoms (Bacillariophyta).</title>
        <authorList>
            <person name="Roberts W.R."/>
            <person name="Downey K.M."/>
            <person name="Ruck E.C."/>
            <person name="Traller J.C."/>
            <person name="Alverson A.J."/>
        </authorList>
    </citation>
    <scope>NUCLEOTIDE SEQUENCE [LARGE SCALE GENOMIC DNA]</scope>
    <source>
        <strain evidence="3 4">CCMP332</strain>
    </source>
</reference>
<proteinExistence type="predicted"/>
<feature type="chain" id="PRO_5044750687" description="SET domain-containing protein" evidence="1">
    <location>
        <begin position="24"/>
        <end position="273"/>
    </location>
</feature>
<dbReference type="AlphaFoldDB" id="A0ABD3Q2L7"/>
<dbReference type="EMBL" id="JABMIG020000081">
    <property type="protein sequence ID" value="KAL3794405.1"/>
    <property type="molecule type" value="Genomic_DNA"/>
</dbReference>
<keyword evidence="1" id="KW-0732">Signal</keyword>
<sequence length="273" mass="31208">MHHWVVLMEMVIQSLIFDDLTRAISTEDIAIHLTNAPYDDSVNLMSTISTDISSVDCQDVPQCATSVNESGTPTANDEEALSSDREWEKYSFADMYDYLDCWAHAANMHKPLYRPEMWALIKGTFASQAGIDSSLLVIDDTNRLDYYSGYAEGKGRGTFAARDFSKGELVHDGSRSTIFWNDGLAWKEYIMSLPHPMTCDVLEWTWIQQVRDEGWLLCLNTNDAAFFNHEDDFNIAPLNATSLEFYAVRDIKKGEELTYDYFIFDTDWNLFGL</sequence>
<feature type="signal peptide" evidence="1">
    <location>
        <begin position="1"/>
        <end position="23"/>
    </location>
</feature>
<keyword evidence="4" id="KW-1185">Reference proteome</keyword>
<evidence type="ECO:0000313" key="4">
    <source>
        <dbReference type="Proteomes" id="UP001516023"/>
    </source>
</evidence>
<comment type="caution">
    <text evidence="3">The sequence shown here is derived from an EMBL/GenBank/DDBJ whole genome shotgun (WGS) entry which is preliminary data.</text>
</comment>
<dbReference type="Pfam" id="PF00856">
    <property type="entry name" value="SET"/>
    <property type="match status" value="1"/>
</dbReference>
<organism evidence="3 4">
    <name type="scientific">Cyclotella cryptica</name>
    <dbReference type="NCBI Taxonomy" id="29204"/>
    <lineage>
        <taxon>Eukaryota</taxon>
        <taxon>Sar</taxon>
        <taxon>Stramenopiles</taxon>
        <taxon>Ochrophyta</taxon>
        <taxon>Bacillariophyta</taxon>
        <taxon>Coscinodiscophyceae</taxon>
        <taxon>Thalassiosirophycidae</taxon>
        <taxon>Stephanodiscales</taxon>
        <taxon>Stephanodiscaceae</taxon>
        <taxon>Cyclotella</taxon>
    </lineage>
</organism>
<dbReference type="InterPro" id="IPR001214">
    <property type="entry name" value="SET_dom"/>
</dbReference>
<dbReference type="Proteomes" id="UP001516023">
    <property type="component" value="Unassembled WGS sequence"/>
</dbReference>
<evidence type="ECO:0000313" key="3">
    <source>
        <dbReference type="EMBL" id="KAL3794405.1"/>
    </source>
</evidence>
<dbReference type="PROSITE" id="PS50280">
    <property type="entry name" value="SET"/>
    <property type="match status" value="1"/>
</dbReference>
<name>A0ABD3Q2L7_9STRA</name>
<dbReference type="InterPro" id="IPR046341">
    <property type="entry name" value="SET_dom_sf"/>
</dbReference>